<evidence type="ECO:0000313" key="2">
    <source>
        <dbReference type="EMBL" id="GGW91732.1"/>
    </source>
</evidence>
<comment type="caution">
    <text evidence="2">The sequence shown here is derived from an EMBL/GenBank/DDBJ whole genome shotgun (WGS) entry which is preliminary data.</text>
</comment>
<evidence type="ECO:0000313" key="3">
    <source>
        <dbReference type="Proteomes" id="UP000617743"/>
    </source>
</evidence>
<organism evidence="2 3">
    <name type="scientific">Streptomyces lomondensis</name>
    <dbReference type="NCBI Taxonomy" id="68229"/>
    <lineage>
        <taxon>Bacteria</taxon>
        <taxon>Bacillati</taxon>
        <taxon>Actinomycetota</taxon>
        <taxon>Actinomycetes</taxon>
        <taxon>Kitasatosporales</taxon>
        <taxon>Streptomycetaceae</taxon>
        <taxon>Streptomyces</taxon>
    </lineage>
</organism>
<protein>
    <submittedName>
        <fullName evidence="2">Uncharacterized protein</fullName>
    </submittedName>
</protein>
<name>A0ABQ2X1F9_9ACTN</name>
<feature type="compositionally biased region" description="Basic and acidic residues" evidence="1">
    <location>
        <begin position="87"/>
        <end position="96"/>
    </location>
</feature>
<feature type="region of interest" description="Disordered" evidence="1">
    <location>
        <begin position="72"/>
        <end position="96"/>
    </location>
</feature>
<dbReference type="Proteomes" id="UP000617743">
    <property type="component" value="Unassembled WGS sequence"/>
</dbReference>
<proteinExistence type="predicted"/>
<sequence length="96" mass="9794">MEGTTRRSSPAGVWPAVAPPGPSDGVRPLTHTARTVILGVGRCARTRAVPGTFAALAAVTGAHSSRVIGAHRSRVTGQHGSRAAGARCDRPPPHDS</sequence>
<gene>
    <name evidence="2" type="ORF">GCM10010383_21900</name>
</gene>
<feature type="region of interest" description="Disordered" evidence="1">
    <location>
        <begin position="1"/>
        <end position="28"/>
    </location>
</feature>
<dbReference type="EMBL" id="BMWC01000002">
    <property type="protein sequence ID" value="GGW91732.1"/>
    <property type="molecule type" value="Genomic_DNA"/>
</dbReference>
<keyword evidence="3" id="KW-1185">Reference proteome</keyword>
<reference evidence="3" key="1">
    <citation type="journal article" date="2019" name="Int. J. Syst. Evol. Microbiol.">
        <title>The Global Catalogue of Microorganisms (GCM) 10K type strain sequencing project: providing services to taxonomists for standard genome sequencing and annotation.</title>
        <authorList>
            <consortium name="The Broad Institute Genomics Platform"/>
            <consortium name="The Broad Institute Genome Sequencing Center for Infectious Disease"/>
            <person name="Wu L."/>
            <person name="Ma J."/>
        </authorList>
    </citation>
    <scope>NUCLEOTIDE SEQUENCE [LARGE SCALE GENOMIC DNA]</scope>
    <source>
        <strain evidence="3">JCM 4866</strain>
    </source>
</reference>
<evidence type="ECO:0000256" key="1">
    <source>
        <dbReference type="SAM" id="MobiDB-lite"/>
    </source>
</evidence>
<accession>A0ABQ2X1F9</accession>